<keyword evidence="1" id="KW-1133">Transmembrane helix</keyword>
<feature type="transmembrane region" description="Helical" evidence="1">
    <location>
        <begin position="131"/>
        <end position="152"/>
    </location>
</feature>
<keyword evidence="3" id="KW-1185">Reference proteome</keyword>
<reference evidence="2" key="1">
    <citation type="submission" date="2021-06" db="EMBL/GenBank/DDBJ databases">
        <authorList>
            <person name="Kallberg Y."/>
            <person name="Tangrot J."/>
            <person name="Rosling A."/>
        </authorList>
    </citation>
    <scope>NUCLEOTIDE SEQUENCE</scope>
    <source>
        <strain evidence="2">MA453B</strain>
    </source>
</reference>
<protein>
    <submittedName>
        <fullName evidence="2">17375_t:CDS:1</fullName>
    </submittedName>
</protein>
<feature type="transmembrane region" description="Helical" evidence="1">
    <location>
        <begin position="44"/>
        <end position="66"/>
    </location>
</feature>
<name>A0A9N9FU28_9GLOM</name>
<dbReference type="Proteomes" id="UP000789405">
    <property type="component" value="Unassembled WGS sequence"/>
</dbReference>
<dbReference type="OrthoDB" id="2379169at2759"/>
<evidence type="ECO:0000256" key="1">
    <source>
        <dbReference type="SAM" id="Phobius"/>
    </source>
</evidence>
<keyword evidence="1" id="KW-0472">Membrane</keyword>
<dbReference type="AlphaFoldDB" id="A0A9N9FU28"/>
<keyword evidence="1" id="KW-0812">Transmembrane</keyword>
<feature type="transmembrane region" description="Helical" evidence="1">
    <location>
        <begin position="102"/>
        <end position="119"/>
    </location>
</feature>
<gene>
    <name evidence="2" type="ORF">DERYTH_LOCUS5518</name>
</gene>
<sequence>MGAGTPASEKRRLFWKFWLTTNFIFYLLLIVTVITVYRSHEQGQVLMVTFIVIIIVELILRIYIIFQLRSAVGLTCYEDFCILLYKEVNKMTVDKVNSISDMFSIAYLAVLCWSIYNGYSGIKSDPNTKKNFLISAGLVTIIALIKVFGLLYSACKICCGQKSVDPHPPPYNA</sequence>
<accession>A0A9N9FU28</accession>
<dbReference type="EMBL" id="CAJVPY010002316">
    <property type="protein sequence ID" value="CAG8556357.1"/>
    <property type="molecule type" value="Genomic_DNA"/>
</dbReference>
<proteinExistence type="predicted"/>
<evidence type="ECO:0000313" key="2">
    <source>
        <dbReference type="EMBL" id="CAG8556357.1"/>
    </source>
</evidence>
<organism evidence="2 3">
    <name type="scientific">Dentiscutata erythropus</name>
    <dbReference type="NCBI Taxonomy" id="1348616"/>
    <lineage>
        <taxon>Eukaryota</taxon>
        <taxon>Fungi</taxon>
        <taxon>Fungi incertae sedis</taxon>
        <taxon>Mucoromycota</taxon>
        <taxon>Glomeromycotina</taxon>
        <taxon>Glomeromycetes</taxon>
        <taxon>Diversisporales</taxon>
        <taxon>Gigasporaceae</taxon>
        <taxon>Dentiscutata</taxon>
    </lineage>
</organism>
<feature type="transmembrane region" description="Helical" evidence="1">
    <location>
        <begin position="17"/>
        <end position="37"/>
    </location>
</feature>
<evidence type="ECO:0000313" key="3">
    <source>
        <dbReference type="Proteomes" id="UP000789405"/>
    </source>
</evidence>
<comment type="caution">
    <text evidence="2">The sequence shown here is derived from an EMBL/GenBank/DDBJ whole genome shotgun (WGS) entry which is preliminary data.</text>
</comment>